<sequence>MCARRWQMTHGVSDRRETGVSGEDIAAVHLARRGWLIVARNWRCRSGEIDIIARDPDGVLVVVEVKTRRGLGFGDPLESLTYAKVRRLKGLAMEWVRSQEDAVGPVRLDAIGVLLDADAAPRLRHVRNLEQP</sequence>
<evidence type="ECO:0000256" key="2">
    <source>
        <dbReference type="HAMAP-Rule" id="MF_00048"/>
    </source>
</evidence>
<accession>A0A4Q9KMG2</accession>
<dbReference type="PANTHER" id="PTHR34039">
    <property type="entry name" value="UPF0102 PROTEIN YRAN"/>
    <property type="match status" value="1"/>
</dbReference>
<dbReference type="EMBL" id="SDMR01000003">
    <property type="protein sequence ID" value="TBT95594.1"/>
    <property type="molecule type" value="Genomic_DNA"/>
</dbReference>
<dbReference type="PANTHER" id="PTHR34039:SF1">
    <property type="entry name" value="UPF0102 PROTEIN YRAN"/>
    <property type="match status" value="1"/>
</dbReference>
<dbReference type="OrthoDB" id="9794876at2"/>
<comment type="similarity">
    <text evidence="1 2">Belongs to the UPF0102 family.</text>
</comment>
<dbReference type="SUPFAM" id="SSF52980">
    <property type="entry name" value="Restriction endonuclease-like"/>
    <property type="match status" value="1"/>
</dbReference>
<gene>
    <name evidence="3" type="ORF">ET996_03845</name>
</gene>
<dbReference type="Gene3D" id="3.40.1350.10">
    <property type="match status" value="1"/>
</dbReference>
<dbReference type="GO" id="GO:0003676">
    <property type="term" value="F:nucleic acid binding"/>
    <property type="evidence" value="ECO:0007669"/>
    <property type="project" value="InterPro"/>
</dbReference>
<evidence type="ECO:0000313" key="4">
    <source>
        <dbReference type="Proteomes" id="UP000291933"/>
    </source>
</evidence>
<dbReference type="Proteomes" id="UP000291933">
    <property type="component" value="Unassembled WGS sequence"/>
</dbReference>
<dbReference type="InterPro" id="IPR011856">
    <property type="entry name" value="tRNA_endonuc-like_dom_sf"/>
</dbReference>
<dbReference type="CDD" id="cd20736">
    <property type="entry name" value="PoNe_Nuclease"/>
    <property type="match status" value="1"/>
</dbReference>
<comment type="caution">
    <text evidence="3">The sequence shown here is derived from an EMBL/GenBank/DDBJ whole genome shotgun (WGS) entry which is preliminary data.</text>
</comment>
<dbReference type="InterPro" id="IPR011335">
    <property type="entry name" value="Restrct_endonuc-II-like"/>
</dbReference>
<dbReference type="AlphaFoldDB" id="A0A4Q9KMG2"/>
<name>A0A4Q9KMG2_PROTD</name>
<dbReference type="InterPro" id="IPR003509">
    <property type="entry name" value="UPF0102_YraN-like"/>
</dbReference>
<protein>
    <recommendedName>
        <fullName evidence="2">UPF0102 protein ET996_03845</fullName>
    </recommendedName>
</protein>
<dbReference type="Pfam" id="PF02021">
    <property type="entry name" value="UPF0102"/>
    <property type="match status" value="1"/>
</dbReference>
<dbReference type="NCBIfam" id="NF009154">
    <property type="entry name" value="PRK12497.3-3"/>
    <property type="match status" value="1"/>
</dbReference>
<keyword evidence="4" id="KW-1185">Reference proteome</keyword>
<evidence type="ECO:0000256" key="1">
    <source>
        <dbReference type="ARBA" id="ARBA00006738"/>
    </source>
</evidence>
<dbReference type="HAMAP" id="MF_00048">
    <property type="entry name" value="UPF0102"/>
    <property type="match status" value="1"/>
</dbReference>
<evidence type="ECO:0000313" key="3">
    <source>
        <dbReference type="EMBL" id="TBT95594.1"/>
    </source>
</evidence>
<reference evidence="3 4" key="1">
    <citation type="submission" date="2019-01" db="EMBL/GenBank/DDBJ databases">
        <title>Lactibacter flavus gen. nov., sp. nov., a novel bacterium of the family Propionibacteriaceae isolated from raw milk and dairy products.</title>
        <authorList>
            <person name="Huptas C."/>
            <person name="Wenning M."/>
            <person name="Breitenwieser F."/>
            <person name="Doll E."/>
            <person name="Von Neubeck M."/>
            <person name="Busse H.-J."/>
            <person name="Scherer S."/>
        </authorList>
    </citation>
    <scope>NUCLEOTIDE SEQUENCE [LARGE SCALE GENOMIC DNA]</scope>
    <source>
        <strain evidence="3 4">DSM 22130</strain>
    </source>
</reference>
<proteinExistence type="inferred from homology"/>
<organism evidence="3 4">
    <name type="scientific">Propioniciclava tarda</name>
    <dbReference type="NCBI Taxonomy" id="433330"/>
    <lineage>
        <taxon>Bacteria</taxon>
        <taxon>Bacillati</taxon>
        <taxon>Actinomycetota</taxon>
        <taxon>Actinomycetes</taxon>
        <taxon>Propionibacteriales</taxon>
        <taxon>Propionibacteriaceae</taxon>
        <taxon>Propioniciclava</taxon>
    </lineage>
</organism>